<sequence>MVTRPRAQSDPLHTHKYRYHVQLINLIEQVYERNQERSPLLRLPAELRMKMYNYVFDAGSISPKYETQDHRTWEYPRTNLSLIQACRQTWFEARLYPFTRNVFSGYSEHVIEMLCKNLTRSQANAISRVSLLVDAFAIYRDGKIPHSGLKPWIIVELSDLCKFKGLKELELVWFGSEIEPVQVALHQQVSEVLERSGRTDILLTVVPQPPPSPPPPPPTD</sequence>
<accession>W6ZCG8</accession>
<dbReference type="OrthoDB" id="5413827at2759"/>
<evidence type="ECO:0000313" key="2">
    <source>
        <dbReference type="Proteomes" id="UP000054032"/>
    </source>
</evidence>
<dbReference type="HOGENOM" id="CLU_106391_0_0_1"/>
<dbReference type="AlphaFoldDB" id="W6ZCG8"/>
<gene>
    <name evidence="1" type="ORF">COCMIDRAFT_89740</name>
</gene>
<name>W6ZCG8_COCMI</name>
<dbReference type="PANTHER" id="PTHR38790">
    <property type="entry name" value="2EXR DOMAIN-CONTAINING PROTEIN-RELATED"/>
    <property type="match status" value="1"/>
</dbReference>
<dbReference type="eggNOG" id="ENOG502TCQ9">
    <property type="taxonomic scope" value="Eukaryota"/>
</dbReference>
<dbReference type="KEGG" id="bor:COCMIDRAFT_89740"/>
<reference evidence="1 2" key="1">
    <citation type="journal article" date="2013" name="PLoS Genet.">
        <title>Comparative genome structure, secondary metabolite, and effector coding capacity across Cochliobolus pathogens.</title>
        <authorList>
            <person name="Condon B.J."/>
            <person name="Leng Y."/>
            <person name="Wu D."/>
            <person name="Bushley K.E."/>
            <person name="Ohm R.A."/>
            <person name="Otillar R."/>
            <person name="Martin J."/>
            <person name="Schackwitz W."/>
            <person name="Grimwood J."/>
            <person name="MohdZainudin N."/>
            <person name="Xue C."/>
            <person name="Wang R."/>
            <person name="Manning V.A."/>
            <person name="Dhillon B."/>
            <person name="Tu Z.J."/>
            <person name="Steffenson B.J."/>
            <person name="Salamov A."/>
            <person name="Sun H."/>
            <person name="Lowry S."/>
            <person name="LaButti K."/>
            <person name="Han J."/>
            <person name="Copeland A."/>
            <person name="Lindquist E."/>
            <person name="Barry K."/>
            <person name="Schmutz J."/>
            <person name="Baker S.E."/>
            <person name="Ciuffetti L.M."/>
            <person name="Grigoriev I.V."/>
            <person name="Zhong S."/>
            <person name="Turgeon B.G."/>
        </authorList>
    </citation>
    <scope>NUCLEOTIDE SEQUENCE [LARGE SCALE GENOMIC DNA]</scope>
    <source>
        <strain evidence="1 2">ATCC 44560</strain>
    </source>
</reference>
<dbReference type="PANTHER" id="PTHR38790:SF4">
    <property type="entry name" value="2EXR DOMAIN-CONTAINING PROTEIN"/>
    <property type="match status" value="1"/>
</dbReference>
<protein>
    <submittedName>
        <fullName evidence="1">Uncharacterized protein</fullName>
    </submittedName>
</protein>
<evidence type="ECO:0000313" key="1">
    <source>
        <dbReference type="EMBL" id="EUC47655.1"/>
    </source>
</evidence>
<keyword evidence="2" id="KW-1185">Reference proteome</keyword>
<dbReference type="GeneID" id="19127537"/>
<dbReference type="EMBL" id="KI963950">
    <property type="protein sequence ID" value="EUC47655.1"/>
    <property type="molecule type" value="Genomic_DNA"/>
</dbReference>
<proteinExistence type="predicted"/>
<dbReference type="RefSeq" id="XP_007685887.1">
    <property type="nucleotide sequence ID" value="XM_007687697.1"/>
</dbReference>
<dbReference type="Proteomes" id="UP000054032">
    <property type="component" value="Unassembled WGS sequence"/>
</dbReference>
<organism evidence="1 2">
    <name type="scientific">Bipolaris oryzae ATCC 44560</name>
    <dbReference type="NCBI Taxonomy" id="930090"/>
    <lineage>
        <taxon>Eukaryota</taxon>
        <taxon>Fungi</taxon>
        <taxon>Dikarya</taxon>
        <taxon>Ascomycota</taxon>
        <taxon>Pezizomycotina</taxon>
        <taxon>Dothideomycetes</taxon>
        <taxon>Pleosporomycetidae</taxon>
        <taxon>Pleosporales</taxon>
        <taxon>Pleosporineae</taxon>
        <taxon>Pleosporaceae</taxon>
        <taxon>Bipolaris</taxon>
    </lineage>
</organism>